<dbReference type="Gene3D" id="3.20.20.80">
    <property type="entry name" value="Glycosidases"/>
    <property type="match status" value="1"/>
</dbReference>
<dbReference type="GO" id="GO:0016020">
    <property type="term" value="C:membrane"/>
    <property type="evidence" value="ECO:0007669"/>
    <property type="project" value="InterPro"/>
</dbReference>
<feature type="signal peptide" evidence="2">
    <location>
        <begin position="1"/>
        <end position="26"/>
    </location>
</feature>
<dbReference type="InterPro" id="IPR005199">
    <property type="entry name" value="Glyco_hydro_79"/>
</dbReference>
<keyword evidence="4" id="KW-1185">Reference proteome</keyword>
<protein>
    <submittedName>
        <fullName evidence="3">Heparanase</fullName>
    </submittedName>
</protein>
<keyword evidence="2" id="KW-0732">Signal</keyword>
<comment type="caution">
    <text evidence="3">The sequence shown here is derived from an EMBL/GenBank/DDBJ whole genome shotgun (WGS) entry which is preliminary data.</text>
</comment>
<dbReference type="InterPro" id="IPR017853">
    <property type="entry name" value="GH"/>
</dbReference>
<accession>A0AAV4IB01</accession>
<evidence type="ECO:0000313" key="4">
    <source>
        <dbReference type="Proteomes" id="UP000762676"/>
    </source>
</evidence>
<dbReference type="Proteomes" id="UP000762676">
    <property type="component" value="Unassembled WGS sequence"/>
</dbReference>
<dbReference type="AlphaFoldDB" id="A0AAV4IB01"/>
<feature type="chain" id="PRO_5043315767" evidence="2">
    <location>
        <begin position="27"/>
        <end position="542"/>
    </location>
</feature>
<comment type="similarity">
    <text evidence="1">Belongs to the glycosyl hydrolase 79 family.</text>
</comment>
<name>A0AAV4IB01_9GAST</name>
<sequence length="542" mass="60549">MSHHFRVYLIFCSCFLLICKLDAASSAKLDFLRVLYNNDAQKFPQTQRIVVDASKALHITTDRYLSIAIDSDTIRWKWRGFDFSSKKLQTLAAGLSPTYIRFGGTYADFLHFNPEVAATIGLPASWTPQQRHAEQAFDSGYFEKPFSAADANFTMTGAQWDNMTVFCDKVGWDVMFDFNLFYWKNGLWDPTNADLLLRYSAARGVKIPAFQLGNEPNAFLHNFNFSIESDVLARDFKLLKSVLSTFSQYDASGLYGPDVTNLDRHGSARTYLQGFLRAGGCDAVTEVSIHHYYTSAKTATVRDFLNPKLLDSLAGNLRIAKNITIQECKYHKPVRMTETSSCYGGGAVGLSDAYVAGFMWLDKLGLAAKYQVTHVFRQTFYSGSYSLIDGKLNPNPDYFLSVLYKRLVVGPVFDVVSSTATLRLYAHCVRKGFYNYPDGALVVYYLNLEDQPIIFGSGQFSNGGPASADLFLLTPGDSSGLTSRFVKLNGEVLAMQGSDLPSMLPRRHVGDITVSAHSFGFIVFLSADMDLCKIYHRSKVPF</sequence>
<evidence type="ECO:0000256" key="1">
    <source>
        <dbReference type="ARBA" id="ARBA00009800"/>
    </source>
</evidence>
<dbReference type="Pfam" id="PF03662">
    <property type="entry name" value="Glyco_hydro_79n"/>
    <property type="match status" value="1"/>
</dbReference>
<reference evidence="3 4" key="1">
    <citation type="journal article" date="2021" name="Elife">
        <title>Chloroplast acquisition without the gene transfer in kleptoplastic sea slugs, Plakobranchus ocellatus.</title>
        <authorList>
            <person name="Maeda T."/>
            <person name="Takahashi S."/>
            <person name="Yoshida T."/>
            <person name="Shimamura S."/>
            <person name="Takaki Y."/>
            <person name="Nagai Y."/>
            <person name="Toyoda A."/>
            <person name="Suzuki Y."/>
            <person name="Arimoto A."/>
            <person name="Ishii H."/>
            <person name="Satoh N."/>
            <person name="Nishiyama T."/>
            <person name="Hasebe M."/>
            <person name="Maruyama T."/>
            <person name="Minagawa J."/>
            <person name="Obokata J."/>
            <person name="Shigenobu S."/>
        </authorList>
    </citation>
    <scope>NUCLEOTIDE SEQUENCE [LARGE SCALE GENOMIC DNA]</scope>
</reference>
<dbReference type="GO" id="GO:0031012">
    <property type="term" value="C:extracellular matrix"/>
    <property type="evidence" value="ECO:0007669"/>
    <property type="project" value="TreeGrafter"/>
</dbReference>
<evidence type="ECO:0000313" key="3">
    <source>
        <dbReference type="EMBL" id="GFS06177.1"/>
    </source>
</evidence>
<dbReference type="GO" id="GO:0005615">
    <property type="term" value="C:extracellular space"/>
    <property type="evidence" value="ECO:0007669"/>
    <property type="project" value="TreeGrafter"/>
</dbReference>
<dbReference type="PANTHER" id="PTHR46145:SF4">
    <property type="entry name" value="HEPARANASE"/>
    <property type="match status" value="1"/>
</dbReference>
<dbReference type="EMBL" id="BMAT01013135">
    <property type="protein sequence ID" value="GFS06177.1"/>
    <property type="molecule type" value="Genomic_DNA"/>
</dbReference>
<dbReference type="GO" id="GO:0016798">
    <property type="term" value="F:hydrolase activity, acting on glycosyl bonds"/>
    <property type="evidence" value="ECO:0007669"/>
    <property type="project" value="InterPro"/>
</dbReference>
<evidence type="ECO:0000256" key="2">
    <source>
        <dbReference type="SAM" id="SignalP"/>
    </source>
</evidence>
<proteinExistence type="inferred from homology"/>
<dbReference type="SUPFAM" id="SSF51445">
    <property type="entry name" value="(Trans)glycosidases"/>
    <property type="match status" value="1"/>
</dbReference>
<gene>
    <name evidence="3" type="ORF">ElyMa_006537500</name>
</gene>
<organism evidence="3 4">
    <name type="scientific">Elysia marginata</name>
    <dbReference type="NCBI Taxonomy" id="1093978"/>
    <lineage>
        <taxon>Eukaryota</taxon>
        <taxon>Metazoa</taxon>
        <taxon>Spiralia</taxon>
        <taxon>Lophotrochozoa</taxon>
        <taxon>Mollusca</taxon>
        <taxon>Gastropoda</taxon>
        <taxon>Heterobranchia</taxon>
        <taxon>Euthyneura</taxon>
        <taxon>Panpulmonata</taxon>
        <taxon>Sacoglossa</taxon>
        <taxon>Placobranchoidea</taxon>
        <taxon>Plakobranchidae</taxon>
        <taxon>Elysia</taxon>
    </lineage>
</organism>
<dbReference type="PANTHER" id="PTHR46145">
    <property type="entry name" value="HEPARANASE"/>
    <property type="match status" value="1"/>
</dbReference>